<sequence length="336" mass="33215">MRAGETNSILDVAGVRVGHATRRGGGSLTGTTVVRLPDAGAVGGVDVRGGGPGTRETDLLDPRNMVQRVHAVVLTGGSAFGLAAADGVMRALATEGVGLPVEAAGQQVPVPIVPAAVIFDLGRGGDPMAPPDAALGAEAIAAVADSSAGALEQGAVGAGTGAKAGGLKGGIGSASAVLDDGTVVAALVVVNAVGSTVDPVTGQLLAARHGLPDEFPTDTVHPAEVPTDKPAIGTATTLAVVATDRALTKAQCQKLAGIGHDGMARAINPVHTMFDGDTVFALATCDGDAPDPMGFHLLLAAAADCVTRAIGHAMWRADSEAGMPSYRDHHGVAPQE</sequence>
<dbReference type="InterPro" id="IPR016117">
    <property type="entry name" value="ArgJ-like_dom_sf"/>
</dbReference>
<keyword evidence="3" id="KW-1185">Reference proteome</keyword>
<dbReference type="SUPFAM" id="SSF56266">
    <property type="entry name" value="DmpA/ArgJ-like"/>
    <property type="match status" value="1"/>
</dbReference>
<keyword evidence="2" id="KW-0645">Protease</keyword>
<dbReference type="CDD" id="cd02252">
    <property type="entry name" value="nylC_like"/>
    <property type="match status" value="1"/>
</dbReference>
<dbReference type="OrthoDB" id="9808347at2"/>
<evidence type="ECO:0000256" key="1">
    <source>
        <dbReference type="ARBA" id="ARBA00007068"/>
    </source>
</evidence>
<evidence type="ECO:0000313" key="3">
    <source>
        <dbReference type="Proteomes" id="UP000256253"/>
    </source>
</evidence>
<dbReference type="PANTHER" id="PTHR36512">
    <property type="entry name" value="D-AMINOPEPTIDASE"/>
    <property type="match status" value="1"/>
</dbReference>
<accession>A0A3D9UJ07</accession>
<organism evidence="2 3">
    <name type="scientific">Calidifontibacter indicus</name>
    <dbReference type="NCBI Taxonomy" id="419650"/>
    <lineage>
        <taxon>Bacteria</taxon>
        <taxon>Bacillati</taxon>
        <taxon>Actinomycetota</taxon>
        <taxon>Actinomycetes</taxon>
        <taxon>Micrococcales</taxon>
        <taxon>Dermacoccaceae</taxon>
        <taxon>Calidifontibacter</taxon>
    </lineage>
</organism>
<dbReference type="AlphaFoldDB" id="A0A3D9UJ07"/>
<dbReference type="PANTHER" id="PTHR36512:SF3">
    <property type="entry name" value="BLR5678 PROTEIN"/>
    <property type="match status" value="1"/>
</dbReference>
<dbReference type="InterPro" id="IPR005321">
    <property type="entry name" value="Peptidase_S58_DmpA"/>
</dbReference>
<keyword evidence="2" id="KW-0378">Hydrolase</keyword>
<evidence type="ECO:0000313" key="2">
    <source>
        <dbReference type="EMBL" id="REF29286.1"/>
    </source>
</evidence>
<dbReference type="Proteomes" id="UP000256253">
    <property type="component" value="Unassembled WGS sequence"/>
</dbReference>
<protein>
    <submittedName>
        <fullName evidence="2">L-aminopeptidase/D-esterase-like protein</fullName>
    </submittedName>
</protein>
<dbReference type="GO" id="GO:0004177">
    <property type="term" value="F:aminopeptidase activity"/>
    <property type="evidence" value="ECO:0007669"/>
    <property type="project" value="UniProtKB-KW"/>
</dbReference>
<dbReference type="RefSeq" id="WP_115921416.1">
    <property type="nucleotide sequence ID" value="NZ_QTUA01000001.1"/>
</dbReference>
<gene>
    <name evidence="2" type="ORF">DFJ65_0220</name>
</gene>
<dbReference type="Pfam" id="PF03576">
    <property type="entry name" value="Peptidase_S58"/>
    <property type="match status" value="1"/>
</dbReference>
<proteinExistence type="inferred from homology"/>
<comment type="similarity">
    <text evidence="1">Belongs to the peptidase S58 family.</text>
</comment>
<keyword evidence="2" id="KW-0031">Aminopeptidase</keyword>
<dbReference type="EMBL" id="QTUA01000001">
    <property type="protein sequence ID" value="REF29286.1"/>
    <property type="molecule type" value="Genomic_DNA"/>
</dbReference>
<comment type="caution">
    <text evidence="2">The sequence shown here is derived from an EMBL/GenBank/DDBJ whole genome shotgun (WGS) entry which is preliminary data.</text>
</comment>
<reference evidence="2 3" key="1">
    <citation type="submission" date="2018-08" db="EMBL/GenBank/DDBJ databases">
        <title>Sequencing the genomes of 1000 actinobacteria strains.</title>
        <authorList>
            <person name="Klenk H.-P."/>
        </authorList>
    </citation>
    <scope>NUCLEOTIDE SEQUENCE [LARGE SCALE GENOMIC DNA]</scope>
    <source>
        <strain evidence="2 3">DSM 22967</strain>
    </source>
</reference>
<dbReference type="Gene3D" id="3.60.70.12">
    <property type="entry name" value="L-amino peptidase D-ALA esterase/amidase"/>
    <property type="match status" value="1"/>
</dbReference>
<name>A0A3D9UJ07_9MICO</name>